<gene>
    <name evidence="3" type="ORF">AK33_09990</name>
</gene>
<evidence type="ECO:0000313" key="3">
    <source>
        <dbReference type="EMBL" id="EXI61550.1"/>
    </source>
</evidence>
<proteinExistence type="predicted"/>
<dbReference type="EMBL" id="JANJ01000007">
    <property type="protein sequence ID" value="EXI61550.1"/>
    <property type="molecule type" value="Genomic_DNA"/>
</dbReference>
<dbReference type="STRING" id="1122190.GCA_000621105_01057"/>
<dbReference type="OrthoDB" id="8613496at2"/>
<dbReference type="InterPro" id="IPR001677">
    <property type="entry name" value="TbpB_B_D"/>
</dbReference>
<evidence type="ECO:0000259" key="2">
    <source>
        <dbReference type="Pfam" id="PF01298"/>
    </source>
</evidence>
<name>A0A011NB13_9PAST</name>
<feature type="signal peptide" evidence="1">
    <location>
        <begin position="1"/>
        <end position="18"/>
    </location>
</feature>
<dbReference type="PATRIC" id="fig|1450449.3.peg.1988"/>
<dbReference type="RefSeq" id="WP_042804054.1">
    <property type="nucleotide sequence ID" value="NZ_AVSP01000005.1"/>
</dbReference>
<accession>A0A011NB13</accession>
<dbReference type="Pfam" id="PF01298">
    <property type="entry name" value="TbpB_B_D"/>
    <property type="match status" value="1"/>
</dbReference>
<sequence length="201" mass="21041">MKKLLLCTVTSLSVLLTACGGGGGSGTAKTPDGTKVDLTNSQKGDVAANTAAGSLYGKNQNDSFYGVWLNDAKTVRELRYQGTEATNLPSGSATYVGESYWVSGATGEVSKGGVTTLNVDFDQKTVDGKIEYSLLRDGRTQDITLHSTSLNGTKFNGNASTLLQNGTYEGALFGKEAKEAAGLVKFPNSSSYDTSFGGVRY</sequence>
<protein>
    <recommendedName>
        <fullName evidence="2">Transferrin-binding protein B C-lobe/N-lobe beta-barrel domain-containing protein</fullName>
    </recommendedName>
</protein>
<feature type="domain" description="Transferrin-binding protein B C-lobe/N-lobe beta-barrel" evidence="2">
    <location>
        <begin position="90"/>
        <end position="199"/>
    </location>
</feature>
<dbReference type="InterPro" id="IPR011250">
    <property type="entry name" value="OMP/PagP_B-barrel"/>
</dbReference>
<keyword evidence="4" id="KW-1185">Reference proteome</keyword>
<evidence type="ECO:0000313" key="4">
    <source>
        <dbReference type="Proteomes" id="UP000054123"/>
    </source>
</evidence>
<evidence type="ECO:0000256" key="1">
    <source>
        <dbReference type="SAM" id="SignalP"/>
    </source>
</evidence>
<reference evidence="3 4" key="1">
    <citation type="journal article" date="2014" name="Genome Announc.">
        <title>Genome Sequence of a Presumptive Mannheimia haemolytica Strain with an A1/A6-Cross-Reactive Serotype from a White-Tailed Deer (Odocoileus virginianus).</title>
        <authorList>
            <person name="Lawrence P.K."/>
            <person name="Bey R.F."/>
            <person name="Wiener B."/>
            <person name="Kittichotirat W."/>
            <person name="Bumgarner R.E."/>
        </authorList>
    </citation>
    <scope>NUCLEOTIDE SEQUENCE [LARGE SCALE GENOMIC DNA]</scope>
    <source>
        <strain evidence="3 4">PKL10</strain>
    </source>
</reference>
<dbReference type="Proteomes" id="UP000054123">
    <property type="component" value="Unassembled WGS sequence"/>
</dbReference>
<dbReference type="SUPFAM" id="SSF56925">
    <property type="entry name" value="OMPA-like"/>
    <property type="match status" value="1"/>
</dbReference>
<dbReference type="PROSITE" id="PS51257">
    <property type="entry name" value="PROKAR_LIPOPROTEIN"/>
    <property type="match status" value="1"/>
</dbReference>
<comment type="caution">
    <text evidence="3">The sequence shown here is derived from an EMBL/GenBank/DDBJ whole genome shotgun (WGS) entry which is preliminary data.</text>
</comment>
<organism evidence="3 4">
    <name type="scientific">Mannheimia granulomatis</name>
    <dbReference type="NCBI Taxonomy" id="85402"/>
    <lineage>
        <taxon>Bacteria</taxon>
        <taxon>Pseudomonadati</taxon>
        <taxon>Pseudomonadota</taxon>
        <taxon>Gammaproteobacteria</taxon>
        <taxon>Pasteurellales</taxon>
        <taxon>Pasteurellaceae</taxon>
        <taxon>Mannheimia</taxon>
    </lineage>
</organism>
<dbReference type="AlphaFoldDB" id="A0A011NB13"/>
<keyword evidence="1" id="KW-0732">Signal</keyword>
<dbReference type="Gene3D" id="2.40.160.90">
    <property type="match status" value="1"/>
</dbReference>
<feature type="chain" id="PRO_5001460793" description="Transferrin-binding protein B C-lobe/N-lobe beta-barrel domain-containing protein" evidence="1">
    <location>
        <begin position="19"/>
        <end position="201"/>
    </location>
</feature>